<evidence type="ECO:0000313" key="1">
    <source>
        <dbReference type="EMBL" id="JAI06336.1"/>
    </source>
</evidence>
<proteinExistence type="predicted"/>
<accession>A0A0E9XWY0</accession>
<protein>
    <submittedName>
        <fullName evidence="1">Uncharacterized protein</fullName>
    </submittedName>
</protein>
<dbReference type="AlphaFoldDB" id="A0A0E9XWY0"/>
<organism evidence="1">
    <name type="scientific">Anguilla anguilla</name>
    <name type="common">European freshwater eel</name>
    <name type="synonym">Muraena anguilla</name>
    <dbReference type="NCBI Taxonomy" id="7936"/>
    <lineage>
        <taxon>Eukaryota</taxon>
        <taxon>Metazoa</taxon>
        <taxon>Chordata</taxon>
        <taxon>Craniata</taxon>
        <taxon>Vertebrata</taxon>
        <taxon>Euteleostomi</taxon>
        <taxon>Actinopterygii</taxon>
        <taxon>Neopterygii</taxon>
        <taxon>Teleostei</taxon>
        <taxon>Anguilliformes</taxon>
        <taxon>Anguillidae</taxon>
        <taxon>Anguilla</taxon>
    </lineage>
</organism>
<name>A0A0E9XWY0_ANGAN</name>
<dbReference type="EMBL" id="GBXM01002242">
    <property type="protein sequence ID" value="JAI06336.1"/>
    <property type="molecule type" value="Transcribed_RNA"/>
</dbReference>
<reference evidence="1" key="1">
    <citation type="submission" date="2014-11" db="EMBL/GenBank/DDBJ databases">
        <authorList>
            <person name="Amaro Gonzalez C."/>
        </authorList>
    </citation>
    <scope>NUCLEOTIDE SEQUENCE</scope>
</reference>
<reference evidence="1" key="2">
    <citation type="journal article" date="2015" name="Fish Shellfish Immunol.">
        <title>Early steps in the European eel (Anguilla anguilla)-Vibrio vulnificus interaction in the gills: Role of the RtxA13 toxin.</title>
        <authorList>
            <person name="Callol A."/>
            <person name="Pajuelo D."/>
            <person name="Ebbesson L."/>
            <person name="Teles M."/>
            <person name="MacKenzie S."/>
            <person name="Amaro C."/>
        </authorList>
    </citation>
    <scope>NUCLEOTIDE SEQUENCE</scope>
</reference>
<sequence>MIYPQCTAAAAVVPCSGAGDESPALGFLCLCKISQTIKPLNEFK</sequence>